<sequence>MEFFAIADKRTTQEEIQQMCTLEALPLYCASIESASDVRDEEGVIFCIWGRFIVRREKINGGVRFTMPECPNAFQWTVTTGFPPAPDKIVVHGTVNRTEHDPDFVESMEEFFAHWKQGLECHWKAATSREVNIGKPTPVRLPMFSG</sequence>
<organism evidence="1 2">
    <name type="scientific">Desulfacinum infernum DSM 9756</name>
    <dbReference type="NCBI Taxonomy" id="1121391"/>
    <lineage>
        <taxon>Bacteria</taxon>
        <taxon>Pseudomonadati</taxon>
        <taxon>Thermodesulfobacteriota</taxon>
        <taxon>Syntrophobacteria</taxon>
        <taxon>Syntrophobacterales</taxon>
        <taxon>Syntrophobacteraceae</taxon>
        <taxon>Desulfacinum</taxon>
    </lineage>
</organism>
<dbReference type="Proteomes" id="UP000184076">
    <property type="component" value="Unassembled WGS sequence"/>
</dbReference>
<dbReference type="RefSeq" id="WP_073036272.1">
    <property type="nucleotide sequence ID" value="NZ_FQVB01000004.1"/>
</dbReference>
<reference evidence="2" key="1">
    <citation type="submission" date="2016-11" db="EMBL/GenBank/DDBJ databases">
        <authorList>
            <person name="Varghese N."/>
            <person name="Submissions S."/>
        </authorList>
    </citation>
    <scope>NUCLEOTIDE SEQUENCE [LARGE SCALE GENOMIC DNA]</scope>
    <source>
        <strain evidence="2">DSM 9756</strain>
    </source>
</reference>
<keyword evidence="2" id="KW-1185">Reference proteome</keyword>
<proteinExistence type="predicted"/>
<evidence type="ECO:0000313" key="1">
    <source>
        <dbReference type="EMBL" id="SHE44428.1"/>
    </source>
</evidence>
<accession>A0A1M4TJ41</accession>
<protein>
    <submittedName>
        <fullName evidence="1">Uncharacterized protein</fullName>
    </submittedName>
</protein>
<name>A0A1M4TJ41_9BACT</name>
<gene>
    <name evidence="1" type="ORF">SAMN02745206_00294</name>
</gene>
<dbReference type="OrthoDB" id="1443063at2"/>
<dbReference type="AlphaFoldDB" id="A0A1M4TJ41"/>
<dbReference type="EMBL" id="FQVB01000004">
    <property type="protein sequence ID" value="SHE44428.1"/>
    <property type="molecule type" value="Genomic_DNA"/>
</dbReference>
<dbReference type="STRING" id="1121391.SAMN02745206_00294"/>
<evidence type="ECO:0000313" key="2">
    <source>
        <dbReference type="Proteomes" id="UP000184076"/>
    </source>
</evidence>